<feature type="domain" description="Abortive phage infection protein C-terminal" evidence="1">
    <location>
        <begin position="116"/>
        <end position="408"/>
    </location>
</feature>
<dbReference type="AlphaFoldDB" id="A0A9E3HC34"/>
<name>A0A9E3HC34_9NOST</name>
<proteinExistence type="predicted"/>
<evidence type="ECO:0000259" key="1">
    <source>
        <dbReference type="Pfam" id="PF10592"/>
    </source>
</evidence>
<dbReference type="Proteomes" id="UP000813215">
    <property type="component" value="Unassembled WGS sequence"/>
</dbReference>
<accession>A0A9E3HC34</accession>
<reference evidence="2" key="1">
    <citation type="submission" date="2021-05" db="EMBL/GenBank/DDBJ databases">
        <authorList>
            <person name="Pietrasiak N."/>
            <person name="Ward R."/>
            <person name="Stajich J.E."/>
            <person name="Kurbessoian T."/>
        </authorList>
    </citation>
    <scope>NUCLEOTIDE SEQUENCE</scope>
    <source>
        <strain evidence="2">HA4357-MV3</strain>
    </source>
</reference>
<sequence length="445" mass="51450">MYLKLASKHPSIEITYVYASKGDVSAINPKVYNQSEVLKENTVRCFSGAKVNVSFVGARELIDSSRLEKSYTLQLKFIENYISRGEDNYVILASLKDYYTFVTYDNNELRTYIFAFNVRDYQGSNVEVNKDIKNTLELDKKLDFWWLNNGITILSSRASVAGKTISLDDVQVVNGLQTTNTIYHYIKNRENDNKVLKEERAILIKIVVTNDPETRDRVIKATNFQTPIPPASLKATDPIQLDIENFFLSHEWFYDRRKNYYKNTGKALDRIISIPYLAQSVIAIVFHEPDIARSRPSSILKKDNDYKRVFSQRISLEVYLFCAKTMKKLESFIRGVTSSKSSNLPINENWKHASPIRILIFHLGMLLVVKILNKTDYKPKDVETIKGIDFSDELMNTTLYELIQLTNNYVKLKELPINIGIKQKDFVTYILEHITLNNLNHKSTE</sequence>
<evidence type="ECO:0000313" key="2">
    <source>
        <dbReference type="EMBL" id="MBW4434748.1"/>
    </source>
</evidence>
<comment type="caution">
    <text evidence="2">The sequence shown here is derived from an EMBL/GenBank/DDBJ whole genome shotgun (WGS) entry which is preliminary data.</text>
</comment>
<protein>
    <submittedName>
        <fullName evidence="2">AIPR family protein</fullName>
    </submittedName>
</protein>
<dbReference type="InterPro" id="IPR018891">
    <property type="entry name" value="AIPR_C"/>
</dbReference>
<gene>
    <name evidence="2" type="ORF">KME28_24315</name>
</gene>
<reference evidence="2" key="2">
    <citation type="journal article" date="2022" name="Microbiol. Resour. Announc.">
        <title>Metagenome Sequencing to Explore Phylogenomics of Terrestrial Cyanobacteria.</title>
        <authorList>
            <person name="Ward R.D."/>
            <person name="Stajich J.E."/>
            <person name="Johansen J.R."/>
            <person name="Huntemann M."/>
            <person name="Clum A."/>
            <person name="Foster B."/>
            <person name="Foster B."/>
            <person name="Roux S."/>
            <person name="Palaniappan K."/>
            <person name="Varghese N."/>
            <person name="Mukherjee S."/>
            <person name="Reddy T.B.K."/>
            <person name="Daum C."/>
            <person name="Copeland A."/>
            <person name="Chen I.A."/>
            <person name="Ivanova N.N."/>
            <person name="Kyrpides N.C."/>
            <person name="Shapiro N."/>
            <person name="Eloe-Fadrosh E.A."/>
            <person name="Pietrasiak N."/>
        </authorList>
    </citation>
    <scope>NUCLEOTIDE SEQUENCE</scope>
    <source>
        <strain evidence="2">HA4357-MV3</strain>
    </source>
</reference>
<dbReference type="EMBL" id="JAHHHW010000142">
    <property type="protein sequence ID" value="MBW4434748.1"/>
    <property type="molecule type" value="Genomic_DNA"/>
</dbReference>
<dbReference type="Pfam" id="PF10592">
    <property type="entry name" value="AIPR"/>
    <property type="match status" value="1"/>
</dbReference>
<organism evidence="2 3">
    <name type="scientific">Pelatocladus maniniholoensis HA4357-MV3</name>
    <dbReference type="NCBI Taxonomy" id="1117104"/>
    <lineage>
        <taxon>Bacteria</taxon>
        <taxon>Bacillati</taxon>
        <taxon>Cyanobacteriota</taxon>
        <taxon>Cyanophyceae</taxon>
        <taxon>Nostocales</taxon>
        <taxon>Nostocaceae</taxon>
        <taxon>Pelatocladus</taxon>
    </lineage>
</organism>
<evidence type="ECO:0000313" key="3">
    <source>
        <dbReference type="Proteomes" id="UP000813215"/>
    </source>
</evidence>